<name>A0ABR3Y6Y0_9PEZI</name>
<evidence type="ECO:0000313" key="2">
    <source>
        <dbReference type="Proteomes" id="UP001583177"/>
    </source>
</evidence>
<gene>
    <name evidence="1" type="ORF">Daus18300_000165</name>
</gene>
<comment type="caution">
    <text evidence="1">The sequence shown here is derived from an EMBL/GenBank/DDBJ whole genome shotgun (WGS) entry which is preliminary data.</text>
</comment>
<accession>A0ABR3Y6Y0</accession>
<evidence type="ECO:0008006" key="3">
    <source>
        <dbReference type="Google" id="ProtNLM"/>
    </source>
</evidence>
<keyword evidence="2" id="KW-1185">Reference proteome</keyword>
<organism evidence="1 2">
    <name type="scientific">Diaporthe australafricana</name>
    <dbReference type="NCBI Taxonomy" id="127596"/>
    <lineage>
        <taxon>Eukaryota</taxon>
        <taxon>Fungi</taxon>
        <taxon>Dikarya</taxon>
        <taxon>Ascomycota</taxon>
        <taxon>Pezizomycotina</taxon>
        <taxon>Sordariomycetes</taxon>
        <taxon>Sordariomycetidae</taxon>
        <taxon>Diaporthales</taxon>
        <taxon>Diaporthaceae</taxon>
        <taxon>Diaporthe</taxon>
    </lineage>
</organism>
<reference evidence="1 2" key="1">
    <citation type="journal article" date="2024" name="IMA Fungus">
        <title>IMA Genome - F19 : A genome assembly and annotation guide to empower mycologists, including annotated draft genome sequences of Ceratocystis pirilliformis, Diaporthe australafricana, Fusarium ophioides, Paecilomyces lecythidis, and Sporothrix stenoceras.</title>
        <authorList>
            <person name="Aylward J."/>
            <person name="Wilson A.M."/>
            <person name="Visagie C.M."/>
            <person name="Spraker J."/>
            <person name="Barnes I."/>
            <person name="Buitendag C."/>
            <person name="Ceriani C."/>
            <person name="Del Mar Angel L."/>
            <person name="du Plessis D."/>
            <person name="Fuchs T."/>
            <person name="Gasser K."/>
            <person name="Kramer D."/>
            <person name="Li W."/>
            <person name="Munsamy K."/>
            <person name="Piso A."/>
            <person name="Price J.L."/>
            <person name="Sonnekus B."/>
            <person name="Thomas C."/>
            <person name="van der Nest A."/>
            <person name="van Dijk A."/>
            <person name="van Heerden A."/>
            <person name="van Vuuren N."/>
            <person name="Yilmaz N."/>
            <person name="Duong T.A."/>
            <person name="van der Merwe N.A."/>
            <person name="Wingfield M.J."/>
            <person name="Wingfield B.D."/>
        </authorList>
    </citation>
    <scope>NUCLEOTIDE SEQUENCE [LARGE SCALE GENOMIC DNA]</scope>
    <source>
        <strain evidence="1 2">CMW 18300</strain>
    </source>
</reference>
<sequence length="486" mass="55148">MGRALPVEILQEIISNLDEPLAPYANVSPSFQRLIAPVTFAEVETSSAHDQVKLFESAFADGRRRCLLRTLHFNVELPDISEKRYRKFQNKREAAENARVFTDAVHALLCRLAPWANVSDDVETAPSFRLNLTSASPKDGTCPRLPDRHDRPAWEARNDFKYIKFDRAPELPPVACVNMLYPDGRRLDPRVLGAIARALPRIKTLDWWFYTAPRRLHPLWLGLRESMSSAVLDLAALSTLENVHLYSEDSDPMNQDWEPTSILDSAGNDRLSVALNHLSRLPRLRKLKIDGLHTLSPAVFDLKYENAWPSLEYLELEVSAIAPDGYWYFTGNRNLADRDEQQRYESGSDASEAALDSEDSGASDFLPELKWARLDGQVPWFSFRRHPDPDVFDPFVIAMASAVVRMPVLKRFECDFPQARAASIMYYGPGQEKRPSFVPPPTTSACGSWVIFLEQERPGDDKNWNPPPEMAQTLEEANHCISVRRG</sequence>
<dbReference type="EMBL" id="JAWRVE010000001">
    <property type="protein sequence ID" value="KAL1884056.1"/>
    <property type="molecule type" value="Genomic_DNA"/>
</dbReference>
<proteinExistence type="predicted"/>
<evidence type="ECO:0000313" key="1">
    <source>
        <dbReference type="EMBL" id="KAL1884056.1"/>
    </source>
</evidence>
<dbReference type="Proteomes" id="UP001583177">
    <property type="component" value="Unassembled WGS sequence"/>
</dbReference>
<protein>
    <recommendedName>
        <fullName evidence="3">F-box domain-containing protein</fullName>
    </recommendedName>
</protein>